<organism evidence="1 2">
    <name type="scientific">Clostridium muellerianum</name>
    <dbReference type="NCBI Taxonomy" id="2716538"/>
    <lineage>
        <taxon>Bacteria</taxon>
        <taxon>Bacillati</taxon>
        <taxon>Bacillota</taxon>
        <taxon>Clostridia</taxon>
        <taxon>Eubacteriales</taxon>
        <taxon>Clostridiaceae</taxon>
        <taxon>Clostridium</taxon>
    </lineage>
</organism>
<evidence type="ECO:0000313" key="2">
    <source>
        <dbReference type="Proteomes" id="UP000537131"/>
    </source>
</evidence>
<dbReference type="AlphaFoldDB" id="A0A7Y0HP66"/>
<dbReference type="EMBL" id="JABBNI010000012">
    <property type="protein sequence ID" value="NMM62373.1"/>
    <property type="molecule type" value="Genomic_DNA"/>
</dbReference>
<proteinExistence type="predicted"/>
<protein>
    <submittedName>
        <fullName evidence="1">Uncharacterized protein</fullName>
    </submittedName>
</protein>
<name>A0A7Y0HP66_9CLOT</name>
<comment type="caution">
    <text evidence="1">The sequence shown here is derived from an EMBL/GenBank/DDBJ whole genome shotgun (WGS) entry which is preliminary data.</text>
</comment>
<reference evidence="1 2" key="2">
    <citation type="submission" date="2020-06" db="EMBL/GenBank/DDBJ databases">
        <title>Complete Genome Sequence of Clostridium muelleri sp. nov. P21T, an Acid-Alcohol Producing Acetogen Isolated from Old Hay.</title>
        <authorList>
            <person name="Duncan K.E."/>
            <person name="Tanner R.S."/>
        </authorList>
    </citation>
    <scope>NUCLEOTIDE SEQUENCE [LARGE SCALE GENOMIC DNA]</scope>
    <source>
        <strain evidence="1 2">P21</strain>
    </source>
</reference>
<accession>A0A7Y0HP66</accession>
<gene>
    <name evidence="1" type="ORF">HBE96_06660</name>
</gene>
<evidence type="ECO:0000313" key="1">
    <source>
        <dbReference type="EMBL" id="NMM62373.1"/>
    </source>
</evidence>
<keyword evidence="2" id="KW-1185">Reference proteome</keyword>
<reference evidence="1 2" key="1">
    <citation type="submission" date="2020-04" db="EMBL/GenBank/DDBJ databases">
        <authorList>
            <person name="Doyle D.A."/>
        </authorList>
    </citation>
    <scope>NUCLEOTIDE SEQUENCE [LARGE SCALE GENOMIC DNA]</scope>
    <source>
        <strain evidence="1 2">P21</strain>
    </source>
</reference>
<dbReference type="RefSeq" id="WP_169296976.1">
    <property type="nucleotide sequence ID" value="NZ_JABBNI010000012.1"/>
</dbReference>
<sequence length="219" mass="25425">MFVNSKNCEFSKSIFVKEKEKNKIIQSYSSIIIKNKVQIPKSFLLINNKDKKENSTYVLNKKRYNLKSVFNKSTCYVSGKDSKGILKYLKINADKEQSITKYIHKVSRNKLIIKDNIITVKYYIPYHNGDILKINEKDIKNEMKDFKIVAQKYSYIEYDMDFEENTIKNIEGLPQGMIFDKNCLKGTPMISGNFLISIQLNNGTIISGLIIVPQLPRQL</sequence>
<dbReference type="Proteomes" id="UP000537131">
    <property type="component" value="Unassembled WGS sequence"/>
</dbReference>